<dbReference type="Proteomes" id="UP000693970">
    <property type="component" value="Unassembled WGS sequence"/>
</dbReference>
<keyword evidence="1" id="KW-0342">GTP-binding</keyword>
<dbReference type="OrthoDB" id="415015at2759"/>
<accession>A0A9K3LMC8</accession>
<evidence type="ECO:0000259" key="2">
    <source>
        <dbReference type="Pfam" id="PF06858"/>
    </source>
</evidence>
<organism evidence="4 5">
    <name type="scientific">Nitzschia inconspicua</name>
    <dbReference type="NCBI Taxonomy" id="303405"/>
    <lineage>
        <taxon>Eukaryota</taxon>
        <taxon>Sar</taxon>
        <taxon>Stramenopiles</taxon>
        <taxon>Ochrophyta</taxon>
        <taxon>Bacillariophyta</taxon>
        <taxon>Bacillariophyceae</taxon>
        <taxon>Bacillariophycidae</taxon>
        <taxon>Bacillariales</taxon>
        <taxon>Bacillariaceae</taxon>
        <taxon>Nitzschia</taxon>
    </lineage>
</organism>
<feature type="domain" description="NOG1 N-terminal helical" evidence="3">
    <location>
        <begin position="92"/>
        <end position="257"/>
    </location>
</feature>
<sequence length="483" mass="53754">MSSLLLSSVAALTRQQYPASKFSSPAKSALLMTSRRTRRTTSPSSTTINRLFTPSSTTLNLLSSSSDAAASEVTRSNFSTSTKLSPNTGGLRKLPVVKSPVELLNRAEKTPKRLVKNDTTIKNIRARSQKHGAEYLNALTQALCIPLRDIVDGYRREFRRLHPFEQVVADLTVRARQRKDGVTLESVLLEIHEARKLILEAGKDWVYRAKHAETAREATRFTKDGTDRLLELFREFAFEPVASMVDLQRSLRSAPAVQLNTPAVVLVGAPNVGKSSIVRYISSATPEVNNYPFTTRGMTLGHVEVFWSDQNEIARAVVPDDKRKAKDVSPDILKGKYAYSQLCQVMDSPGVLVRPEGEKRNEMEELTLAAMKHLPTAVMYVMDLSGQAGDKCSSVADQLQLRREIRKQFPRRPWIDVVSKIDLGTADGAIEELEIILEGAPYIRLSIHEGQGIDELRTEVLRMLGQVRVVLDAMAVVDDRSAR</sequence>
<dbReference type="AlphaFoldDB" id="A0A9K3LMC8"/>
<dbReference type="Pfam" id="PF06858">
    <property type="entry name" value="NOG1"/>
    <property type="match status" value="1"/>
</dbReference>
<dbReference type="InterPro" id="IPR010674">
    <property type="entry name" value="NOG1_Rossman_fold_dom"/>
</dbReference>
<dbReference type="EMBL" id="JAGRRH010000010">
    <property type="protein sequence ID" value="KAG7363426.1"/>
    <property type="molecule type" value="Genomic_DNA"/>
</dbReference>
<evidence type="ECO:0000313" key="5">
    <source>
        <dbReference type="Proteomes" id="UP000693970"/>
    </source>
</evidence>
<evidence type="ECO:0000256" key="1">
    <source>
        <dbReference type="ARBA" id="ARBA00023134"/>
    </source>
</evidence>
<reference evidence="4" key="1">
    <citation type="journal article" date="2021" name="Sci. Rep.">
        <title>Diploid genomic architecture of Nitzschia inconspicua, an elite biomass production diatom.</title>
        <authorList>
            <person name="Oliver A."/>
            <person name="Podell S."/>
            <person name="Pinowska A."/>
            <person name="Traller J.C."/>
            <person name="Smith S.R."/>
            <person name="McClure R."/>
            <person name="Beliaev A."/>
            <person name="Bohutskyi P."/>
            <person name="Hill E.A."/>
            <person name="Rabines A."/>
            <person name="Zheng H."/>
            <person name="Allen L.Z."/>
            <person name="Kuo A."/>
            <person name="Grigoriev I.V."/>
            <person name="Allen A.E."/>
            <person name="Hazlebeck D."/>
            <person name="Allen E.E."/>
        </authorList>
    </citation>
    <scope>NUCLEOTIDE SEQUENCE</scope>
    <source>
        <strain evidence="4">Hildebrandi</strain>
    </source>
</reference>
<evidence type="ECO:0000313" key="4">
    <source>
        <dbReference type="EMBL" id="KAG7363426.1"/>
    </source>
</evidence>
<gene>
    <name evidence="4" type="ORF">IV203_026786</name>
</gene>
<dbReference type="Pfam" id="PF17835">
    <property type="entry name" value="NOG1_N"/>
    <property type="match status" value="1"/>
</dbReference>
<evidence type="ECO:0000259" key="3">
    <source>
        <dbReference type="Pfam" id="PF17835"/>
    </source>
</evidence>
<feature type="domain" description="Nucleolar GTP-binding protein 1 Rossman-fold" evidence="2">
    <location>
        <begin position="362"/>
        <end position="422"/>
    </location>
</feature>
<keyword evidence="1" id="KW-0547">Nucleotide-binding</keyword>
<proteinExistence type="predicted"/>
<keyword evidence="5" id="KW-1185">Reference proteome</keyword>
<reference evidence="4" key="2">
    <citation type="submission" date="2021-04" db="EMBL/GenBank/DDBJ databases">
        <authorList>
            <person name="Podell S."/>
        </authorList>
    </citation>
    <scope>NUCLEOTIDE SEQUENCE</scope>
    <source>
        <strain evidence="4">Hildebrandi</strain>
    </source>
</reference>
<dbReference type="InterPro" id="IPR041623">
    <property type="entry name" value="NOG1_N"/>
</dbReference>
<comment type="caution">
    <text evidence="4">The sequence shown here is derived from an EMBL/GenBank/DDBJ whole genome shotgun (WGS) entry which is preliminary data.</text>
</comment>
<protein>
    <submittedName>
        <fullName evidence="4">GTPase</fullName>
    </submittedName>
</protein>
<dbReference type="PANTHER" id="PTHR45759">
    <property type="entry name" value="NUCLEOLAR GTP-BINDING PROTEIN 1"/>
    <property type="match status" value="1"/>
</dbReference>
<name>A0A9K3LMC8_9STRA</name>
<dbReference type="GO" id="GO:0005525">
    <property type="term" value="F:GTP binding"/>
    <property type="evidence" value="ECO:0007669"/>
    <property type="project" value="UniProtKB-KW"/>
</dbReference>